<keyword evidence="4 7" id="KW-0863">Zinc-finger</keyword>
<dbReference type="PANTHER" id="PTHR16515">
    <property type="entry name" value="PR DOMAIN ZINC FINGER PROTEIN"/>
    <property type="match status" value="1"/>
</dbReference>
<accession>A0A8C5DW41</accession>
<dbReference type="Ensembl" id="ENSGWIT00000014184.1">
    <property type="protein sequence ID" value="ENSGWIP00000012741.1"/>
    <property type="gene ID" value="ENSGWIG00000007365.1"/>
</dbReference>
<dbReference type="PANTHER" id="PTHR16515:SF49">
    <property type="entry name" value="GASTRULA ZINC FINGER PROTEIN XLCGF49.1-LIKE-RELATED"/>
    <property type="match status" value="1"/>
</dbReference>
<keyword evidence="2" id="KW-0479">Metal-binding</keyword>
<dbReference type="InterPro" id="IPR050331">
    <property type="entry name" value="Zinc_finger"/>
</dbReference>
<dbReference type="InterPro" id="IPR013087">
    <property type="entry name" value="Znf_C2H2_type"/>
</dbReference>
<dbReference type="PROSITE" id="PS50157">
    <property type="entry name" value="ZINC_FINGER_C2H2_2"/>
    <property type="match status" value="2"/>
</dbReference>
<evidence type="ECO:0000256" key="6">
    <source>
        <dbReference type="ARBA" id="ARBA00023242"/>
    </source>
</evidence>
<keyword evidence="3" id="KW-0677">Repeat</keyword>
<dbReference type="Gene3D" id="3.30.160.60">
    <property type="entry name" value="Classic Zinc Finger"/>
    <property type="match status" value="2"/>
</dbReference>
<proteinExistence type="predicted"/>
<protein>
    <recommendedName>
        <fullName evidence="9">C2H2-type domain-containing protein</fullName>
    </recommendedName>
</protein>
<keyword evidence="6" id="KW-0539">Nucleus</keyword>
<keyword evidence="5" id="KW-0862">Zinc</keyword>
<dbReference type="AlphaFoldDB" id="A0A8C5DW41"/>
<evidence type="ECO:0000259" key="9">
    <source>
        <dbReference type="PROSITE" id="PS50157"/>
    </source>
</evidence>
<organism evidence="10 11">
    <name type="scientific">Gouania willdenowi</name>
    <name type="common">Blunt-snouted clingfish</name>
    <name type="synonym">Lepadogaster willdenowi</name>
    <dbReference type="NCBI Taxonomy" id="441366"/>
    <lineage>
        <taxon>Eukaryota</taxon>
        <taxon>Metazoa</taxon>
        <taxon>Chordata</taxon>
        <taxon>Craniata</taxon>
        <taxon>Vertebrata</taxon>
        <taxon>Euteleostomi</taxon>
        <taxon>Actinopterygii</taxon>
        <taxon>Neopterygii</taxon>
        <taxon>Teleostei</taxon>
        <taxon>Neoteleostei</taxon>
        <taxon>Acanthomorphata</taxon>
        <taxon>Ovalentaria</taxon>
        <taxon>Blenniimorphae</taxon>
        <taxon>Blenniiformes</taxon>
        <taxon>Gobiesocoidei</taxon>
        <taxon>Gobiesocidae</taxon>
        <taxon>Gobiesocinae</taxon>
        <taxon>Gouania</taxon>
    </lineage>
</organism>
<evidence type="ECO:0000256" key="3">
    <source>
        <dbReference type="ARBA" id="ARBA00022737"/>
    </source>
</evidence>
<evidence type="ECO:0000256" key="1">
    <source>
        <dbReference type="ARBA" id="ARBA00004123"/>
    </source>
</evidence>
<evidence type="ECO:0000256" key="7">
    <source>
        <dbReference type="PROSITE-ProRule" id="PRU00042"/>
    </source>
</evidence>
<dbReference type="SMART" id="SM00355">
    <property type="entry name" value="ZnF_C2H2"/>
    <property type="match status" value="2"/>
</dbReference>
<evidence type="ECO:0000256" key="4">
    <source>
        <dbReference type="ARBA" id="ARBA00022771"/>
    </source>
</evidence>
<reference evidence="10" key="2">
    <citation type="submission" date="2025-08" db="UniProtKB">
        <authorList>
            <consortium name="Ensembl"/>
        </authorList>
    </citation>
    <scope>IDENTIFICATION</scope>
</reference>
<dbReference type="GO" id="GO:0010468">
    <property type="term" value="P:regulation of gene expression"/>
    <property type="evidence" value="ECO:0007669"/>
    <property type="project" value="TreeGrafter"/>
</dbReference>
<dbReference type="SUPFAM" id="SSF57667">
    <property type="entry name" value="beta-beta-alpha zinc fingers"/>
    <property type="match status" value="1"/>
</dbReference>
<sequence>MILSDINNASNPQGISKSTSKLKFDQQVPDKVFKLGDSQEATLDLKMDTCSPSEEKLNPVKPFIASENVDIEKVVDRSSECSSPDIFPDILNSPGKRKRSNNQGHFLRINSLLVPSPQVVDCQEVESAPKKDCSEEPKDDASNVNYVKKDGKLCMICEYCDRTFRFLSQFIIHQRIHTGERPFKCNVCGKGFSKNSNLNLHLRTHKKSHMYQECPYCKIKFSCVLLHYYPSITEYLTTVHLLARKSCIVLLAFQYN</sequence>
<evidence type="ECO:0000256" key="5">
    <source>
        <dbReference type="ARBA" id="ARBA00022833"/>
    </source>
</evidence>
<dbReference type="PROSITE" id="PS00028">
    <property type="entry name" value="ZINC_FINGER_C2H2_1"/>
    <property type="match status" value="2"/>
</dbReference>
<feature type="domain" description="C2H2-type" evidence="9">
    <location>
        <begin position="155"/>
        <end position="182"/>
    </location>
</feature>
<evidence type="ECO:0000313" key="10">
    <source>
        <dbReference type="Ensembl" id="ENSGWIP00000012741.1"/>
    </source>
</evidence>
<dbReference type="FunFam" id="3.30.160.60:FF:000290">
    <property type="entry name" value="Zinc finger protein 697 isoform X1"/>
    <property type="match status" value="1"/>
</dbReference>
<reference evidence="10" key="3">
    <citation type="submission" date="2025-09" db="UniProtKB">
        <authorList>
            <consortium name="Ensembl"/>
        </authorList>
    </citation>
    <scope>IDENTIFICATION</scope>
</reference>
<dbReference type="GO" id="GO:0005634">
    <property type="term" value="C:nucleus"/>
    <property type="evidence" value="ECO:0007669"/>
    <property type="project" value="UniProtKB-SubCell"/>
</dbReference>
<keyword evidence="11" id="KW-1185">Reference proteome</keyword>
<dbReference type="Pfam" id="PF00096">
    <property type="entry name" value="zf-C2H2"/>
    <property type="match status" value="2"/>
</dbReference>
<dbReference type="InterPro" id="IPR036236">
    <property type="entry name" value="Znf_C2H2_sf"/>
</dbReference>
<dbReference type="GO" id="GO:0008270">
    <property type="term" value="F:zinc ion binding"/>
    <property type="evidence" value="ECO:0007669"/>
    <property type="project" value="UniProtKB-KW"/>
</dbReference>
<evidence type="ECO:0000256" key="2">
    <source>
        <dbReference type="ARBA" id="ARBA00022723"/>
    </source>
</evidence>
<dbReference type="Proteomes" id="UP000694680">
    <property type="component" value="Chromosome 16"/>
</dbReference>
<evidence type="ECO:0000256" key="8">
    <source>
        <dbReference type="SAM" id="MobiDB-lite"/>
    </source>
</evidence>
<feature type="domain" description="C2H2-type" evidence="9">
    <location>
        <begin position="183"/>
        <end position="210"/>
    </location>
</feature>
<reference evidence="10" key="1">
    <citation type="submission" date="2020-06" db="EMBL/GenBank/DDBJ databases">
        <authorList>
            <consortium name="Wellcome Sanger Institute Data Sharing"/>
        </authorList>
    </citation>
    <scope>NUCLEOTIDE SEQUENCE [LARGE SCALE GENOMIC DNA]</scope>
</reference>
<evidence type="ECO:0000313" key="11">
    <source>
        <dbReference type="Proteomes" id="UP000694680"/>
    </source>
</evidence>
<name>A0A8C5DW41_GOUWI</name>
<feature type="region of interest" description="Disordered" evidence="8">
    <location>
        <begin position="1"/>
        <end position="21"/>
    </location>
</feature>
<comment type="subcellular location">
    <subcellularLocation>
        <location evidence="1">Nucleus</location>
    </subcellularLocation>
</comment>